<gene>
    <name evidence="1" type="ORF">J529_3495</name>
</gene>
<comment type="caution">
    <text evidence="1">The sequence shown here is derived from an EMBL/GenBank/DDBJ whole genome shotgun (WGS) entry which is preliminary data.</text>
</comment>
<dbReference type="PATRIC" id="fig|1310630.3.peg.3392"/>
<dbReference type="Gene3D" id="1.10.30.50">
    <property type="match status" value="1"/>
</dbReference>
<keyword evidence="1" id="KW-0255">Endonuclease</keyword>
<dbReference type="EMBL" id="JEXJ01000090">
    <property type="protein sequence ID" value="EXC46208.1"/>
    <property type="molecule type" value="Genomic_DNA"/>
</dbReference>
<proteinExistence type="predicted"/>
<evidence type="ECO:0000313" key="2">
    <source>
        <dbReference type="Proteomes" id="UP000020735"/>
    </source>
</evidence>
<evidence type="ECO:0000313" key="1">
    <source>
        <dbReference type="EMBL" id="EXC46208.1"/>
    </source>
</evidence>
<reference evidence="1 2" key="1">
    <citation type="submission" date="2014-02" db="EMBL/GenBank/DDBJ databases">
        <title>Comparative genomics and transcriptomics to identify genetic mechanisms underlying the emergence of carbapenem resistant Acinetobacter baumannii (CRAb).</title>
        <authorList>
            <person name="Harris A.D."/>
            <person name="Johnson K.J."/>
            <person name="George J."/>
            <person name="Shefchek K."/>
            <person name="Daugherty S.C."/>
            <person name="Parankush S."/>
            <person name="Sadzewicz L."/>
            <person name="Tallon L."/>
            <person name="Sengamalay N."/>
            <person name="Hazen T.H."/>
            <person name="Rasko D.A."/>
        </authorList>
    </citation>
    <scope>NUCLEOTIDE SEQUENCE [LARGE SCALE GENOMIC DNA]</scope>
    <source>
        <strain evidence="1 2">99063</strain>
    </source>
</reference>
<dbReference type="Proteomes" id="UP000020735">
    <property type="component" value="Unassembled WGS sequence"/>
</dbReference>
<dbReference type="InterPro" id="IPR003615">
    <property type="entry name" value="HNH_nuc"/>
</dbReference>
<dbReference type="AlphaFoldDB" id="A0A009RYD8"/>
<keyword evidence="1" id="KW-0540">Nuclease</keyword>
<name>A0A009RYD8_ACIBA</name>
<organism evidence="1 2">
    <name type="scientific">Acinetobacter baumannii 99063</name>
    <dbReference type="NCBI Taxonomy" id="1310630"/>
    <lineage>
        <taxon>Bacteria</taxon>
        <taxon>Pseudomonadati</taxon>
        <taxon>Pseudomonadota</taxon>
        <taxon>Gammaproteobacteria</taxon>
        <taxon>Moraxellales</taxon>
        <taxon>Moraxellaceae</taxon>
        <taxon>Acinetobacter</taxon>
        <taxon>Acinetobacter calcoaceticus/baumannii complex</taxon>
    </lineage>
</organism>
<keyword evidence="1" id="KW-0378">Hydrolase</keyword>
<protein>
    <submittedName>
        <fullName evidence="1">HNH endonuclease family protein</fullName>
    </submittedName>
</protein>
<accession>A0A009RYD8</accession>
<dbReference type="RefSeq" id="WP_017400112.1">
    <property type="nucleotide sequence ID" value="NZ_JEXJ01000090.1"/>
</dbReference>
<dbReference type="CDD" id="cd00085">
    <property type="entry name" value="HNHc"/>
    <property type="match status" value="1"/>
</dbReference>
<dbReference type="GO" id="GO:0004519">
    <property type="term" value="F:endonuclease activity"/>
    <property type="evidence" value="ECO:0007669"/>
    <property type="project" value="UniProtKB-KW"/>
</dbReference>
<sequence length="551" mass="63840">MGSTRLLTNIIQRKVMLPEEMSPSMQRDNFEVALTDFEKHPIIKCLFKADNQRSTECWSVQEIANFIEDCTEDQNINLCILYWKDIHGNIYIIDGAHRLSCIYAWINRYFADEQVTQAPNFNDPQKQDIRYLRNYLGDLADFQRICTDAEFAEKKSKLEDIKISFRQVLGTPEDARRVFQSINSDTKRLDKYEEYHLRNRGSDAYYAIYACCYINDNKSNLEELQYTRLNELIELGERIHQLLFSTILLDNEMSHGKKIGLVNELMNIIAGDQIHNIMSLNQGERVENLMSHLLTILCRIATPVKNAGVPSLGLHPYLYFYKDQRFQITSFLAWFSIVYEIHESRMQIHHRKISFKDFTRVRRSIEFLIANFPVATTETVGKFGSGIKGYDRLQIVYKAFICLSLEMEVDFDDEECLNTFILSMSKAFKYINFNEFYVERFLGGYDDAVVKHVVGYVESISPISRSKPKAFSALTKSLLKHNFLVGNHNFCLICDGLIYLDSTESDHRIAKAVGGQGVLENGLLVHPICNRMKSDLSLEEIRADLFGELLY</sequence>